<keyword evidence="21" id="KW-1185">Reference proteome</keyword>
<feature type="domain" description="EGF-like" evidence="18">
    <location>
        <begin position="215"/>
        <end position="248"/>
    </location>
</feature>
<feature type="transmembrane region" description="Helical" evidence="16">
    <location>
        <begin position="570"/>
        <end position="594"/>
    </location>
</feature>
<keyword evidence="4 13" id="KW-0245">EGF-like domain</keyword>
<dbReference type="FunFam" id="2.10.25.10:FF:000122">
    <property type="entry name" value="Protein crumbs homolog 2"/>
    <property type="match status" value="1"/>
</dbReference>
<dbReference type="Pfam" id="PF07657">
    <property type="entry name" value="MNNL"/>
    <property type="match status" value="1"/>
</dbReference>
<dbReference type="GO" id="GO:0048666">
    <property type="term" value="P:neuron development"/>
    <property type="evidence" value="ECO:0007669"/>
    <property type="project" value="UniProtKB-ARBA"/>
</dbReference>
<organism evidence="20 21">
    <name type="scientific">Psylliodes chrysocephalus</name>
    <dbReference type="NCBI Taxonomy" id="3402493"/>
    <lineage>
        <taxon>Eukaryota</taxon>
        <taxon>Metazoa</taxon>
        <taxon>Ecdysozoa</taxon>
        <taxon>Arthropoda</taxon>
        <taxon>Hexapoda</taxon>
        <taxon>Insecta</taxon>
        <taxon>Pterygota</taxon>
        <taxon>Neoptera</taxon>
        <taxon>Endopterygota</taxon>
        <taxon>Coleoptera</taxon>
        <taxon>Polyphaga</taxon>
        <taxon>Cucujiformia</taxon>
        <taxon>Chrysomeloidea</taxon>
        <taxon>Chrysomelidae</taxon>
        <taxon>Galerucinae</taxon>
        <taxon>Alticini</taxon>
        <taxon>Psylliodes</taxon>
    </lineage>
</organism>
<dbReference type="FunFam" id="2.10.25.10:FF:000064">
    <property type="entry name" value="Delta-like protein"/>
    <property type="match status" value="1"/>
</dbReference>
<dbReference type="SMART" id="SM00179">
    <property type="entry name" value="EGF_CA"/>
    <property type="match status" value="7"/>
</dbReference>
<keyword evidence="12" id="KW-0325">Glycoprotein</keyword>
<dbReference type="Pfam" id="PF21700">
    <property type="entry name" value="EGF_DL_JAG"/>
    <property type="match status" value="1"/>
</dbReference>
<keyword evidence="7 15" id="KW-0677">Repeat</keyword>
<dbReference type="SMART" id="SM00181">
    <property type="entry name" value="EGF"/>
    <property type="match status" value="10"/>
</dbReference>
<comment type="caution">
    <text evidence="13">Lacks conserved residue(s) required for the propagation of feature annotation.</text>
</comment>
<dbReference type="FunFam" id="2.10.25.10:FF:000391">
    <property type="entry name" value="Weary, isoform C"/>
    <property type="match status" value="1"/>
</dbReference>
<dbReference type="PANTHER" id="PTHR24033">
    <property type="entry name" value="EGF-LIKE DOMAIN-CONTAINING PROTEIN"/>
    <property type="match status" value="1"/>
</dbReference>
<feature type="domain" description="EGF-like" evidence="18">
    <location>
        <begin position="511"/>
        <end position="547"/>
    </location>
</feature>
<dbReference type="GO" id="GO:0045179">
    <property type="term" value="C:apical cortex"/>
    <property type="evidence" value="ECO:0007669"/>
    <property type="project" value="UniProtKB-ARBA"/>
</dbReference>
<keyword evidence="5 15" id="KW-0812">Transmembrane</keyword>
<comment type="function">
    <text evidence="15">Putative Notch ligand involved in the mediation of Notch signaling.</text>
</comment>
<protein>
    <recommendedName>
        <fullName evidence="15">Delta-like protein</fullName>
    </recommendedName>
</protein>
<dbReference type="InterPro" id="IPR000152">
    <property type="entry name" value="EGF-type_Asp/Asn_hydroxyl_site"/>
</dbReference>
<dbReference type="GO" id="GO:0008587">
    <property type="term" value="P:imaginal disc-derived wing margin morphogenesis"/>
    <property type="evidence" value="ECO:0007669"/>
    <property type="project" value="UniProtKB-ARBA"/>
</dbReference>
<dbReference type="Gene3D" id="2.60.40.3510">
    <property type="match status" value="1"/>
</dbReference>
<feature type="domain" description="EGF-like" evidence="18">
    <location>
        <begin position="435"/>
        <end position="471"/>
    </location>
</feature>
<dbReference type="GO" id="GO:0043208">
    <property type="term" value="F:glycosphingolipid binding"/>
    <property type="evidence" value="ECO:0007669"/>
    <property type="project" value="UniProtKB-ARBA"/>
</dbReference>
<evidence type="ECO:0000313" key="21">
    <source>
        <dbReference type="Proteomes" id="UP001153636"/>
    </source>
</evidence>
<dbReference type="GO" id="GO:0007219">
    <property type="term" value="P:Notch signaling pathway"/>
    <property type="evidence" value="ECO:0007669"/>
    <property type="project" value="InterPro"/>
</dbReference>
<reference evidence="20" key="1">
    <citation type="submission" date="2022-01" db="EMBL/GenBank/DDBJ databases">
        <authorList>
            <person name="King R."/>
        </authorList>
    </citation>
    <scope>NUCLEOTIDE SEQUENCE</scope>
</reference>
<feature type="domain" description="EGF-like" evidence="18">
    <location>
        <begin position="281"/>
        <end position="319"/>
    </location>
</feature>
<feature type="disulfide bond" evidence="13">
    <location>
        <begin position="385"/>
        <end position="394"/>
    </location>
</feature>
<dbReference type="FunFam" id="2.10.25.10:FF:000018">
    <property type="entry name" value="Delta-like 1"/>
    <property type="match status" value="1"/>
</dbReference>
<dbReference type="InterPro" id="IPR001881">
    <property type="entry name" value="EGF-like_Ca-bd_dom"/>
</dbReference>
<proteinExistence type="predicted"/>
<feature type="disulfide bond" evidence="13">
    <location>
        <begin position="423"/>
        <end position="432"/>
    </location>
</feature>
<evidence type="ECO:0000256" key="5">
    <source>
        <dbReference type="ARBA" id="ARBA00022692"/>
    </source>
</evidence>
<feature type="signal peptide" evidence="17">
    <location>
        <begin position="1"/>
        <end position="19"/>
    </location>
</feature>
<feature type="domain" description="EGF-like" evidence="18">
    <location>
        <begin position="397"/>
        <end position="433"/>
    </location>
</feature>
<evidence type="ECO:0000256" key="10">
    <source>
        <dbReference type="ARBA" id="ARBA00023136"/>
    </source>
</evidence>
<dbReference type="Pfam" id="PF00008">
    <property type="entry name" value="EGF"/>
    <property type="match status" value="5"/>
</dbReference>
<dbReference type="Pfam" id="PF12661">
    <property type="entry name" value="hEGF"/>
    <property type="match status" value="1"/>
</dbReference>
<dbReference type="InterPro" id="IPR051830">
    <property type="entry name" value="NOTCH_homolog"/>
</dbReference>
<dbReference type="FunFam" id="2.10.25.10:FF:000007">
    <property type="entry name" value="Delta-like protein"/>
    <property type="match status" value="1"/>
</dbReference>
<dbReference type="InterPro" id="IPR018097">
    <property type="entry name" value="EGF_Ca-bd_CS"/>
</dbReference>
<dbReference type="GO" id="GO:0030855">
    <property type="term" value="P:epithelial cell differentiation"/>
    <property type="evidence" value="ECO:0007669"/>
    <property type="project" value="UniProtKB-ARBA"/>
</dbReference>
<dbReference type="InterPro" id="IPR000742">
    <property type="entry name" value="EGF"/>
</dbReference>
<keyword evidence="8" id="KW-0106">Calcium</keyword>
<evidence type="ECO:0000256" key="7">
    <source>
        <dbReference type="ARBA" id="ARBA00022737"/>
    </source>
</evidence>
<keyword evidence="10 15" id="KW-0472">Membrane</keyword>
<dbReference type="GO" id="GO:0005509">
    <property type="term" value="F:calcium ion binding"/>
    <property type="evidence" value="ECO:0007669"/>
    <property type="project" value="InterPro"/>
</dbReference>
<feature type="disulfide bond" evidence="13">
    <location>
        <begin position="461"/>
        <end position="470"/>
    </location>
</feature>
<feature type="disulfide bond" evidence="13">
    <location>
        <begin position="309"/>
        <end position="318"/>
    </location>
</feature>
<evidence type="ECO:0000256" key="9">
    <source>
        <dbReference type="ARBA" id="ARBA00022989"/>
    </source>
</evidence>
<dbReference type="GO" id="GO:0009986">
    <property type="term" value="C:cell surface"/>
    <property type="evidence" value="ECO:0007669"/>
    <property type="project" value="UniProtKB-ARBA"/>
</dbReference>
<accession>A0A9P0G9V4</accession>
<dbReference type="InterPro" id="IPR011651">
    <property type="entry name" value="Notch_ligand_N"/>
</dbReference>
<sequence length="774" mass="84324">MSWIFFTLIGLLAFHQAEPSGVFELRLISFDNEAGKNDFGTCCSGKTRPNLECEGFCRPRFRVCLKEYQVKIDTTSKCTFGDKITPELGPNNPIADTLENGFSNPIALPFPFTWPGTFSLIVEAWHGNETSHSAVLVSRVTRQRYLDVSDEWTEDVHTSAYSTLKFKYRVTCDSHYYGKGCENLCRPRDDSFGHYSCSPSGERVCLAGWTGDYCTKAQCLPGCDEQHGHCTQPNECKCQSGWEGPLCNQCQRYPGCMHGTCVKPWDCLCNEGWGGLFCNQDLNFCTNHRPCLNGGTCFNTGQGSYTCSCPAGFNGTDCEIPADDCLKSSCLNGGTCGPKNGYNVCSCPTGYSGLQCETVVNYCSKQPCKNDGTCANTETGYRCSCKPGFSGTDCEQQVNRCLPNPCKNEGTCVETSDGFQCICPTGFSGELCDINIDDCKGNPCQNGGTCIDKVNEFRCHCVPGYVGALCQNRVDYCITKPCANGGTCLQLINDYKCKCAPGFAGKDCSEEVDECIVNPCHNGGTCTNRVHGYECLCSSGFLGRDCDEVSSSAAPSARVSSESNLTTEHVVVIATISTFVPLVVLVAVGVIVCLKQRRKREKARADEEARLQNEQNTANSSFAKRGAAMSADSHMIKNSWGKCTNNVISSNFSSPDDCSVSNISINDCDGFPKPQHQVIDGRPVYTLQRTRSQKQLNTETGARASALLAAKLHEPDYDHIKRLSVMSNASAVCGSSDPSMLKRPLEKESNGVYVIEEHFHTPDAISSGLFATEV</sequence>
<gene>
    <name evidence="20" type="ORF">PSYICH_LOCUS4207</name>
</gene>
<dbReference type="GO" id="GO:0048100">
    <property type="term" value="P:wing disc anterior/posterior pattern formation"/>
    <property type="evidence" value="ECO:0007669"/>
    <property type="project" value="UniProtKB-ARBA"/>
</dbReference>
<evidence type="ECO:0000256" key="13">
    <source>
        <dbReference type="PROSITE-ProRule" id="PRU00076"/>
    </source>
</evidence>
<evidence type="ECO:0000259" key="19">
    <source>
        <dbReference type="PROSITE" id="PS51051"/>
    </source>
</evidence>
<evidence type="ECO:0000313" key="20">
    <source>
        <dbReference type="EMBL" id="CAH1103236.1"/>
    </source>
</evidence>
<dbReference type="PROSITE" id="PS51051">
    <property type="entry name" value="DSL"/>
    <property type="match status" value="1"/>
</dbReference>
<dbReference type="GO" id="GO:0048018">
    <property type="term" value="F:receptor ligand activity"/>
    <property type="evidence" value="ECO:0007669"/>
    <property type="project" value="UniProtKB-ARBA"/>
</dbReference>
<dbReference type="CDD" id="cd00054">
    <property type="entry name" value="EGF_CA"/>
    <property type="match status" value="6"/>
</dbReference>
<dbReference type="Gene3D" id="2.10.25.10">
    <property type="entry name" value="Laminin"/>
    <property type="match status" value="8"/>
</dbReference>
<evidence type="ECO:0000256" key="1">
    <source>
        <dbReference type="ARBA" id="ARBA00004251"/>
    </source>
</evidence>
<dbReference type="OrthoDB" id="283575at2759"/>
<dbReference type="SUPFAM" id="SSF57184">
    <property type="entry name" value="Growth factor receptor domain"/>
    <property type="match status" value="1"/>
</dbReference>
<feature type="disulfide bond" evidence="13">
    <location>
        <begin position="499"/>
        <end position="508"/>
    </location>
</feature>
<feature type="domain" description="EGF-like" evidence="18">
    <location>
        <begin position="359"/>
        <end position="395"/>
    </location>
</feature>
<keyword evidence="6 15" id="KW-0732">Signal</keyword>
<dbReference type="Pfam" id="PF01414">
    <property type="entry name" value="DSL"/>
    <property type="match status" value="1"/>
</dbReference>
<dbReference type="PANTHER" id="PTHR24033:SF151">
    <property type="entry name" value="NOTCH 2"/>
    <property type="match status" value="1"/>
</dbReference>
<dbReference type="GO" id="GO:0035214">
    <property type="term" value="P:eye-antennal disc development"/>
    <property type="evidence" value="ECO:0007669"/>
    <property type="project" value="UniProtKB-ARBA"/>
</dbReference>
<keyword evidence="2 15" id="KW-0217">Developmental protein</keyword>
<feature type="domain" description="DSL" evidence="19">
    <location>
        <begin position="170"/>
        <end position="214"/>
    </location>
</feature>
<dbReference type="InterPro" id="IPR009030">
    <property type="entry name" value="Growth_fac_rcpt_cys_sf"/>
</dbReference>
<dbReference type="GO" id="GO:0005886">
    <property type="term" value="C:plasma membrane"/>
    <property type="evidence" value="ECO:0007669"/>
    <property type="project" value="UniProtKB-SubCell"/>
</dbReference>
<comment type="subcellular location">
    <subcellularLocation>
        <location evidence="1">Cell membrane</location>
        <topology evidence="1">Single-pass type I membrane protein</topology>
    </subcellularLocation>
    <subcellularLocation>
        <location evidence="15">Membrane</location>
        <topology evidence="15">Single-pass type I membrane protein</topology>
    </subcellularLocation>
</comment>
<feature type="disulfide bond" evidence="13">
    <location>
        <begin position="347"/>
        <end position="356"/>
    </location>
</feature>
<feature type="disulfide bond" evidence="14">
    <location>
        <begin position="172"/>
        <end position="181"/>
    </location>
</feature>
<dbReference type="GO" id="GO:0042063">
    <property type="term" value="P:gliogenesis"/>
    <property type="evidence" value="ECO:0007669"/>
    <property type="project" value="UniProtKB-ARBA"/>
</dbReference>
<feature type="chain" id="PRO_5040129035" description="Delta-like protein" evidence="17">
    <location>
        <begin position="20"/>
        <end position="774"/>
    </location>
</feature>
<dbReference type="AlphaFoldDB" id="A0A9P0G9V4"/>
<dbReference type="GO" id="GO:0046331">
    <property type="term" value="P:lateral inhibition"/>
    <property type="evidence" value="ECO:0007669"/>
    <property type="project" value="UniProtKB-ARBA"/>
</dbReference>
<evidence type="ECO:0000256" key="4">
    <source>
        <dbReference type="ARBA" id="ARBA00022536"/>
    </source>
</evidence>
<evidence type="ECO:0000256" key="2">
    <source>
        <dbReference type="ARBA" id="ARBA00022473"/>
    </source>
</evidence>
<name>A0A9P0G9V4_9CUCU</name>
<dbReference type="FunFam" id="2.10.25.140:FF:000001">
    <property type="entry name" value="Delta-like protein"/>
    <property type="match status" value="1"/>
</dbReference>
<feature type="disulfide bond" evidence="13">
    <location>
        <begin position="238"/>
        <end position="247"/>
    </location>
</feature>
<dbReference type="GO" id="GO:0016330">
    <property type="term" value="P:second mitotic wave involved in compound eye morphogenesis"/>
    <property type="evidence" value="ECO:0007669"/>
    <property type="project" value="UniProtKB-ARBA"/>
</dbReference>
<dbReference type="Gene3D" id="2.10.25.140">
    <property type="match status" value="1"/>
</dbReference>
<evidence type="ECO:0000256" key="12">
    <source>
        <dbReference type="ARBA" id="ARBA00023180"/>
    </source>
</evidence>
<feature type="disulfide bond" evidence="13">
    <location>
        <begin position="537"/>
        <end position="546"/>
    </location>
</feature>
<keyword evidence="11 13" id="KW-1015">Disulfide bond</keyword>
<dbReference type="PROSITE" id="PS01187">
    <property type="entry name" value="EGF_CA"/>
    <property type="match status" value="2"/>
</dbReference>
<dbReference type="PROSITE" id="PS50026">
    <property type="entry name" value="EGF_3"/>
    <property type="match status" value="8"/>
</dbReference>
<dbReference type="Proteomes" id="UP001153636">
    <property type="component" value="Chromosome 14"/>
</dbReference>
<dbReference type="GO" id="GO:0030718">
    <property type="term" value="P:germ-line stem cell population maintenance"/>
    <property type="evidence" value="ECO:0007669"/>
    <property type="project" value="UniProtKB-ARBA"/>
</dbReference>
<feature type="domain" description="EGF-like" evidence="18">
    <location>
        <begin position="473"/>
        <end position="509"/>
    </location>
</feature>
<feature type="disulfide bond" evidence="14">
    <location>
        <begin position="185"/>
        <end position="197"/>
    </location>
</feature>
<evidence type="ECO:0000256" key="16">
    <source>
        <dbReference type="SAM" id="Phobius"/>
    </source>
</evidence>
<evidence type="ECO:0000256" key="6">
    <source>
        <dbReference type="ARBA" id="ARBA00022729"/>
    </source>
</evidence>
<dbReference type="PROSITE" id="PS00022">
    <property type="entry name" value="EGF_1"/>
    <property type="match status" value="8"/>
</dbReference>
<dbReference type="GO" id="GO:0035239">
    <property type="term" value="P:tube morphogenesis"/>
    <property type="evidence" value="ECO:0007669"/>
    <property type="project" value="UniProtKB-ARBA"/>
</dbReference>
<evidence type="ECO:0000256" key="15">
    <source>
        <dbReference type="RuleBase" id="RU280815"/>
    </source>
</evidence>
<dbReference type="GO" id="GO:0000902">
    <property type="term" value="P:cell morphogenesis"/>
    <property type="evidence" value="ECO:0007669"/>
    <property type="project" value="UniProtKB-ARBA"/>
</dbReference>
<dbReference type="SMART" id="SM00051">
    <property type="entry name" value="DSL"/>
    <property type="match status" value="1"/>
</dbReference>
<dbReference type="InterPro" id="IPR013032">
    <property type="entry name" value="EGF-like_CS"/>
</dbReference>
<evidence type="ECO:0000256" key="3">
    <source>
        <dbReference type="ARBA" id="ARBA00022475"/>
    </source>
</evidence>
<evidence type="ECO:0000256" key="11">
    <source>
        <dbReference type="ARBA" id="ARBA00023157"/>
    </source>
</evidence>
<evidence type="ECO:0000256" key="8">
    <source>
        <dbReference type="ARBA" id="ARBA00022837"/>
    </source>
</evidence>
<dbReference type="PROSITE" id="PS01186">
    <property type="entry name" value="EGF_2"/>
    <property type="match status" value="7"/>
</dbReference>
<dbReference type="SUPFAM" id="SSF57196">
    <property type="entry name" value="EGF/Laminin"/>
    <property type="match status" value="4"/>
</dbReference>
<evidence type="ECO:0000259" key="18">
    <source>
        <dbReference type="PROSITE" id="PS50026"/>
    </source>
</evidence>
<dbReference type="PROSITE" id="PS00010">
    <property type="entry name" value="ASX_HYDROXYL"/>
    <property type="match status" value="3"/>
</dbReference>
<dbReference type="GO" id="GO:0036011">
    <property type="term" value="P:imaginal disc-derived leg segmentation"/>
    <property type="evidence" value="ECO:0007669"/>
    <property type="project" value="UniProtKB-ARBA"/>
</dbReference>
<dbReference type="PRINTS" id="PR00010">
    <property type="entry name" value="EGFBLOOD"/>
</dbReference>
<keyword evidence="3" id="KW-1003">Cell membrane</keyword>
<feature type="disulfide bond" evidence="14">
    <location>
        <begin position="205"/>
        <end position="214"/>
    </location>
</feature>
<evidence type="ECO:0000256" key="14">
    <source>
        <dbReference type="PROSITE-ProRule" id="PRU00377"/>
    </source>
</evidence>
<evidence type="ECO:0000256" key="17">
    <source>
        <dbReference type="SAM" id="SignalP"/>
    </source>
</evidence>
<dbReference type="EMBL" id="OV651826">
    <property type="protein sequence ID" value="CAH1103236.1"/>
    <property type="molecule type" value="Genomic_DNA"/>
</dbReference>
<feature type="domain" description="EGF-like" evidence="18">
    <location>
        <begin position="321"/>
        <end position="357"/>
    </location>
</feature>
<keyword evidence="9 15" id="KW-1133">Transmembrane helix</keyword>
<dbReference type="InterPro" id="IPR001774">
    <property type="entry name" value="DSL"/>
</dbReference>
<dbReference type="FunFam" id="2.10.25.10:FF:000230">
    <property type="entry name" value="Delta-like protein"/>
    <property type="match status" value="2"/>
</dbReference>